<dbReference type="PANTHER" id="PTHR13177:SF3">
    <property type="entry name" value="DEATH-ASSOCIATED PROTEIN 1"/>
    <property type="match status" value="1"/>
</dbReference>
<accession>A0AAD7WLJ8</accession>
<feature type="compositionally biased region" description="Basic and acidic residues" evidence="3">
    <location>
        <begin position="38"/>
        <end position="50"/>
    </location>
</feature>
<dbReference type="Pfam" id="PF15228">
    <property type="entry name" value="DAP"/>
    <property type="match status" value="1"/>
</dbReference>
<protein>
    <recommendedName>
        <fullName evidence="6">Death-associated protein 1</fullName>
    </recommendedName>
</protein>
<organism evidence="4 5">
    <name type="scientific">Aldrovandia affinis</name>
    <dbReference type="NCBI Taxonomy" id="143900"/>
    <lineage>
        <taxon>Eukaryota</taxon>
        <taxon>Metazoa</taxon>
        <taxon>Chordata</taxon>
        <taxon>Craniata</taxon>
        <taxon>Vertebrata</taxon>
        <taxon>Euteleostomi</taxon>
        <taxon>Actinopterygii</taxon>
        <taxon>Neopterygii</taxon>
        <taxon>Teleostei</taxon>
        <taxon>Notacanthiformes</taxon>
        <taxon>Halosauridae</taxon>
        <taxon>Aldrovandia</taxon>
    </lineage>
</organism>
<dbReference type="AlphaFoldDB" id="A0AAD7WLJ8"/>
<sequence length="81" mass="8742">MSSPPQNKSEMKGGHLPAVKAGGMRIVQKHQVSAPEPVLEKDKDKEKEKEEVEGEDADGSGYDQAGLGGRNHCRTLQLSLT</sequence>
<evidence type="ECO:0000256" key="3">
    <source>
        <dbReference type="SAM" id="MobiDB-lite"/>
    </source>
</evidence>
<dbReference type="Proteomes" id="UP001221898">
    <property type="component" value="Unassembled WGS sequence"/>
</dbReference>
<comment type="similarity">
    <text evidence="2">Belongs to the DAP-DAPL1 family.</text>
</comment>
<dbReference type="InterPro" id="IPR024130">
    <property type="entry name" value="DAP1/DAPL1"/>
</dbReference>
<keyword evidence="5" id="KW-1185">Reference proteome</keyword>
<dbReference type="GO" id="GO:0097190">
    <property type="term" value="P:apoptotic signaling pathway"/>
    <property type="evidence" value="ECO:0007669"/>
    <property type="project" value="TreeGrafter"/>
</dbReference>
<dbReference type="GO" id="GO:0010507">
    <property type="term" value="P:negative regulation of autophagy"/>
    <property type="evidence" value="ECO:0007669"/>
    <property type="project" value="TreeGrafter"/>
</dbReference>
<reference evidence="4" key="1">
    <citation type="journal article" date="2023" name="Science">
        <title>Genome structures resolve the early diversification of teleost fishes.</title>
        <authorList>
            <person name="Parey E."/>
            <person name="Louis A."/>
            <person name="Montfort J."/>
            <person name="Bouchez O."/>
            <person name="Roques C."/>
            <person name="Iampietro C."/>
            <person name="Lluch J."/>
            <person name="Castinel A."/>
            <person name="Donnadieu C."/>
            <person name="Desvignes T."/>
            <person name="Floi Bucao C."/>
            <person name="Jouanno E."/>
            <person name="Wen M."/>
            <person name="Mejri S."/>
            <person name="Dirks R."/>
            <person name="Jansen H."/>
            <person name="Henkel C."/>
            <person name="Chen W.J."/>
            <person name="Zahm M."/>
            <person name="Cabau C."/>
            <person name="Klopp C."/>
            <person name="Thompson A.W."/>
            <person name="Robinson-Rechavi M."/>
            <person name="Braasch I."/>
            <person name="Lecointre G."/>
            <person name="Bobe J."/>
            <person name="Postlethwait J.H."/>
            <person name="Berthelot C."/>
            <person name="Roest Crollius H."/>
            <person name="Guiguen Y."/>
        </authorList>
    </citation>
    <scope>NUCLEOTIDE SEQUENCE</scope>
    <source>
        <strain evidence="4">NC1722</strain>
    </source>
</reference>
<dbReference type="GO" id="GO:0070513">
    <property type="term" value="F:death domain binding"/>
    <property type="evidence" value="ECO:0007669"/>
    <property type="project" value="TreeGrafter"/>
</dbReference>
<dbReference type="EMBL" id="JAINUG010000070">
    <property type="protein sequence ID" value="KAJ8401486.1"/>
    <property type="molecule type" value="Genomic_DNA"/>
</dbReference>
<evidence type="ECO:0000256" key="2">
    <source>
        <dbReference type="ARBA" id="ARBA00038025"/>
    </source>
</evidence>
<evidence type="ECO:0000313" key="4">
    <source>
        <dbReference type="EMBL" id="KAJ8401486.1"/>
    </source>
</evidence>
<evidence type="ECO:0000256" key="1">
    <source>
        <dbReference type="ARBA" id="ARBA00022845"/>
    </source>
</evidence>
<keyword evidence="1" id="KW-0810">Translation regulation</keyword>
<name>A0AAD7WLJ8_9TELE</name>
<evidence type="ECO:0008006" key="6">
    <source>
        <dbReference type="Google" id="ProtNLM"/>
    </source>
</evidence>
<dbReference type="PANTHER" id="PTHR13177">
    <property type="entry name" value="DEATH-ASSOCIATED PROTEIN 1"/>
    <property type="match status" value="1"/>
</dbReference>
<dbReference type="GO" id="GO:0006417">
    <property type="term" value="P:regulation of translation"/>
    <property type="evidence" value="ECO:0007669"/>
    <property type="project" value="UniProtKB-KW"/>
</dbReference>
<gene>
    <name evidence="4" type="ORF">AAFF_G00384050</name>
</gene>
<dbReference type="GO" id="GO:0034198">
    <property type="term" value="P:cellular response to amino acid starvation"/>
    <property type="evidence" value="ECO:0007669"/>
    <property type="project" value="TreeGrafter"/>
</dbReference>
<feature type="region of interest" description="Disordered" evidence="3">
    <location>
        <begin position="1"/>
        <end position="81"/>
    </location>
</feature>
<evidence type="ECO:0000313" key="5">
    <source>
        <dbReference type="Proteomes" id="UP001221898"/>
    </source>
</evidence>
<comment type="caution">
    <text evidence="4">The sequence shown here is derived from an EMBL/GenBank/DDBJ whole genome shotgun (WGS) entry which is preliminary data.</text>
</comment>
<proteinExistence type="inferred from homology"/>